<dbReference type="AlphaFoldDB" id="A0A7Y9ARJ5"/>
<dbReference type="PROSITE" id="PS00211">
    <property type="entry name" value="ABC_TRANSPORTER_1"/>
    <property type="match status" value="1"/>
</dbReference>
<keyword evidence="3" id="KW-1003">Cell membrane</keyword>
<dbReference type="FunFam" id="3.40.50.300:FF:000589">
    <property type="entry name" value="ABC transporter, ATP-binding subunit"/>
    <property type="match status" value="1"/>
</dbReference>
<dbReference type="SMART" id="SM00382">
    <property type="entry name" value="AAA"/>
    <property type="match status" value="1"/>
</dbReference>
<dbReference type="InterPro" id="IPR027417">
    <property type="entry name" value="P-loop_NTPase"/>
</dbReference>
<proteinExistence type="predicted"/>
<dbReference type="InterPro" id="IPR050763">
    <property type="entry name" value="ABC_transporter_ATP-binding"/>
</dbReference>
<evidence type="ECO:0000313" key="10">
    <source>
        <dbReference type="EMBL" id="NYD20705.1"/>
    </source>
</evidence>
<reference evidence="10 11" key="1">
    <citation type="submission" date="2020-07" db="EMBL/GenBank/DDBJ databases">
        <title>Sequencing the genomes of 1000 actinobacteria strains.</title>
        <authorList>
            <person name="Klenk H.-P."/>
        </authorList>
    </citation>
    <scope>NUCLEOTIDE SEQUENCE [LARGE SCALE GENOMIC DNA]</scope>
    <source>
        <strain evidence="10 11">DSM 7487</strain>
    </source>
</reference>
<comment type="caution">
    <text evidence="10">The sequence shown here is derived from an EMBL/GenBank/DDBJ whole genome shotgun (WGS) entry which is preliminary data.</text>
</comment>
<dbReference type="SUPFAM" id="SSF52540">
    <property type="entry name" value="P-loop containing nucleoside triphosphate hydrolases"/>
    <property type="match status" value="1"/>
</dbReference>
<dbReference type="PROSITE" id="PS50893">
    <property type="entry name" value="ABC_TRANSPORTER_2"/>
    <property type="match status" value="1"/>
</dbReference>
<evidence type="ECO:0000256" key="1">
    <source>
        <dbReference type="ARBA" id="ARBA00004202"/>
    </source>
</evidence>
<dbReference type="InterPro" id="IPR017871">
    <property type="entry name" value="ABC_transporter-like_CS"/>
</dbReference>
<name>A0A7Y9ARJ5_9ACTN</name>
<keyword evidence="8" id="KW-0046">Antibiotic resistance</keyword>
<evidence type="ECO:0000256" key="6">
    <source>
        <dbReference type="ARBA" id="ARBA00022967"/>
    </source>
</evidence>
<dbReference type="PANTHER" id="PTHR42711:SF16">
    <property type="entry name" value="ABC TRANSPORTER ATP-BINDING PROTEIN"/>
    <property type="match status" value="1"/>
</dbReference>
<keyword evidence="5 10" id="KW-0067">ATP-binding</keyword>
<keyword evidence="11" id="KW-1185">Reference proteome</keyword>
<dbReference type="Pfam" id="PF00005">
    <property type="entry name" value="ABC_tran"/>
    <property type="match status" value="1"/>
</dbReference>
<feature type="domain" description="ABC transporter" evidence="9">
    <location>
        <begin position="20"/>
        <end position="246"/>
    </location>
</feature>
<keyword evidence="7" id="KW-0472">Membrane</keyword>
<keyword evidence="2" id="KW-0813">Transport</keyword>
<sequence>MALGSPSPATTKDAPPDAAVEVRDLRKAYRGGPAVLDGLSFRAARGRVTALLGPNGAGKTTTVGICEGLHRADSGTVRVLGLDPVADAARLRPRVGVMLQDGGLPTGVGALEALRHVASLHTHPLDLGALSERLGLGSFARTRVRRLSGGQRQRLAMACALVGRPELVFLDEPSAGLDPQARLAVWDVVREVRDAGVAVVLTTHLMEEAERLADDVVVVDHGRVVATGSPEELTRGPASLSFRSRPGLPTDSLARALPVGAEVSELDAGRYVVTGVDVDPRVVATVTNWCASHDVLAEGVGPVRRTLEDVFLDLTGRTLR</sequence>
<evidence type="ECO:0000256" key="5">
    <source>
        <dbReference type="ARBA" id="ARBA00022840"/>
    </source>
</evidence>
<dbReference type="EMBL" id="JACCBB010000001">
    <property type="protein sequence ID" value="NYD20705.1"/>
    <property type="molecule type" value="Genomic_DNA"/>
</dbReference>
<dbReference type="GO" id="GO:0046677">
    <property type="term" value="P:response to antibiotic"/>
    <property type="evidence" value="ECO:0007669"/>
    <property type="project" value="UniProtKB-KW"/>
</dbReference>
<dbReference type="GO" id="GO:0005886">
    <property type="term" value="C:plasma membrane"/>
    <property type="evidence" value="ECO:0007669"/>
    <property type="project" value="UniProtKB-SubCell"/>
</dbReference>
<evidence type="ECO:0000259" key="9">
    <source>
        <dbReference type="PROSITE" id="PS50893"/>
    </source>
</evidence>
<evidence type="ECO:0000256" key="7">
    <source>
        <dbReference type="ARBA" id="ARBA00023136"/>
    </source>
</evidence>
<dbReference type="GO" id="GO:0016887">
    <property type="term" value="F:ATP hydrolysis activity"/>
    <property type="evidence" value="ECO:0007669"/>
    <property type="project" value="InterPro"/>
</dbReference>
<dbReference type="RefSeq" id="WP_343077744.1">
    <property type="nucleotide sequence ID" value="NZ_BAAAGN010000002.1"/>
</dbReference>
<accession>A0A7Y9ARJ5</accession>
<evidence type="ECO:0000256" key="8">
    <source>
        <dbReference type="ARBA" id="ARBA00023251"/>
    </source>
</evidence>
<dbReference type="Proteomes" id="UP000521922">
    <property type="component" value="Unassembled WGS sequence"/>
</dbReference>
<dbReference type="PANTHER" id="PTHR42711">
    <property type="entry name" value="ABC TRANSPORTER ATP-BINDING PROTEIN"/>
    <property type="match status" value="1"/>
</dbReference>
<evidence type="ECO:0000313" key="11">
    <source>
        <dbReference type="Proteomes" id="UP000521922"/>
    </source>
</evidence>
<evidence type="ECO:0000256" key="2">
    <source>
        <dbReference type="ARBA" id="ARBA00022448"/>
    </source>
</evidence>
<protein>
    <submittedName>
        <fullName evidence="10">ABC-2 type transport system ATP-binding protein</fullName>
    </submittedName>
</protein>
<evidence type="ECO:0000256" key="3">
    <source>
        <dbReference type="ARBA" id="ARBA00022475"/>
    </source>
</evidence>
<comment type="subcellular location">
    <subcellularLocation>
        <location evidence="1">Cell membrane</location>
        <topology evidence="1">Peripheral membrane protein</topology>
    </subcellularLocation>
</comment>
<evidence type="ECO:0000256" key="4">
    <source>
        <dbReference type="ARBA" id="ARBA00022741"/>
    </source>
</evidence>
<dbReference type="GO" id="GO:0005524">
    <property type="term" value="F:ATP binding"/>
    <property type="evidence" value="ECO:0007669"/>
    <property type="project" value="UniProtKB-KW"/>
</dbReference>
<dbReference type="InterPro" id="IPR003593">
    <property type="entry name" value="AAA+_ATPase"/>
</dbReference>
<keyword evidence="4" id="KW-0547">Nucleotide-binding</keyword>
<dbReference type="InterPro" id="IPR003439">
    <property type="entry name" value="ABC_transporter-like_ATP-bd"/>
</dbReference>
<keyword evidence="6" id="KW-1278">Translocase</keyword>
<organism evidence="10 11">
    <name type="scientific">Kineococcus aurantiacus</name>
    <dbReference type="NCBI Taxonomy" id="37633"/>
    <lineage>
        <taxon>Bacteria</taxon>
        <taxon>Bacillati</taxon>
        <taxon>Actinomycetota</taxon>
        <taxon>Actinomycetes</taxon>
        <taxon>Kineosporiales</taxon>
        <taxon>Kineosporiaceae</taxon>
        <taxon>Kineococcus</taxon>
    </lineage>
</organism>
<dbReference type="Gene3D" id="3.40.50.300">
    <property type="entry name" value="P-loop containing nucleotide triphosphate hydrolases"/>
    <property type="match status" value="1"/>
</dbReference>
<dbReference type="CDD" id="cd03230">
    <property type="entry name" value="ABC_DR_subfamily_A"/>
    <property type="match status" value="1"/>
</dbReference>
<gene>
    <name evidence="10" type="ORF">BJ968_000245</name>
</gene>